<dbReference type="InterPro" id="IPR003796">
    <property type="entry name" value="RNR_NrdR-like"/>
</dbReference>
<sequence>MKCPFCAEDQHRVIDTRSVGEGIRRRRECLACGQRFTTYERIARANLMVIKADGRREEFDQDKIFMGIKKACAKRPISIEAIDRIVNEIEAELYSLGQSEIPSKLIGEKVMERLAELDDVAYVRFASVYRRFADLDSLAEEIQRRKAQKALEAERQRQLALNL</sequence>
<dbReference type="FunCoup" id="A0A0M8K6M6">
    <property type="interactions" value="213"/>
</dbReference>
<evidence type="ECO:0000256" key="6">
    <source>
        <dbReference type="ARBA" id="ARBA00023163"/>
    </source>
</evidence>
<dbReference type="STRING" id="872965.SE16_01470"/>
<dbReference type="EMBL" id="LGKN01000003">
    <property type="protein sequence ID" value="KPL89199.1"/>
    <property type="molecule type" value="Genomic_DNA"/>
</dbReference>
<comment type="caution">
    <text evidence="9">The sequence shown here is derived from an EMBL/GenBank/DDBJ whole genome shotgun (WGS) entry which is preliminary data.</text>
</comment>
<evidence type="ECO:0000313" key="9">
    <source>
        <dbReference type="EMBL" id="GAP62883.1"/>
    </source>
</evidence>
<evidence type="ECO:0000259" key="8">
    <source>
        <dbReference type="PROSITE" id="PS51161"/>
    </source>
</evidence>
<proteinExistence type="inferred from homology"/>
<keyword evidence="4 7" id="KW-0805">Transcription regulation</keyword>
<dbReference type="PROSITE" id="PS51161">
    <property type="entry name" value="ATP_CONE"/>
    <property type="match status" value="1"/>
</dbReference>
<gene>
    <name evidence="7 9" type="primary">nrdR</name>
    <name evidence="9" type="ORF">ARMA_1306</name>
    <name evidence="10" type="ORF">SE16_01470</name>
</gene>
<evidence type="ECO:0000256" key="2">
    <source>
        <dbReference type="ARBA" id="ARBA00022741"/>
    </source>
</evidence>
<evidence type="ECO:0000313" key="12">
    <source>
        <dbReference type="Proteomes" id="UP000050502"/>
    </source>
</evidence>
<evidence type="ECO:0000256" key="4">
    <source>
        <dbReference type="ARBA" id="ARBA00023015"/>
    </source>
</evidence>
<dbReference type="GO" id="GO:0045892">
    <property type="term" value="P:negative regulation of DNA-templated transcription"/>
    <property type="evidence" value="ECO:0007669"/>
    <property type="project" value="UniProtKB-UniRule"/>
</dbReference>
<dbReference type="GO" id="GO:0008270">
    <property type="term" value="F:zinc ion binding"/>
    <property type="evidence" value="ECO:0007669"/>
    <property type="project" value="InterPro"/>
</dbReference>
<keyword evidence="2 7" id="KW-0547">Nucleotide-binding</keyword>
<dbReference type="OrthoDB" id="9807461at2"/>
<reference evidence="9 11" key="1">
    <citation type="journal article" date="2015" name="Genome Announc.">
        <title>Draft Genome Sequence of a Heterotrophic Facultative Anaerobic Thermophilic Bacterium, Ardenticatena maritima Strain 110ST.</title>
        <authorList>
            <person name="Kawaichi S."/>
            <person name="Yoshida T."/>
            <person name="Sako Y."/>
            <person name="Nakamura R."/>
        </authorList>
    </citation>
    <scope>NUCLEOTIDE SEQUENCE [LARGE SCALE GENOMIC DNA]</scope>
    <source>
        <strain evidence="9 11">110S</strain>
    </source>
</reference>
<dbReference type="NCBIfam" id="TIGR00244">
    <property type="entry name" value="transcriptional regulator NrdR"/>
    <property type="match status" value="1"/>
</dbReference>
<comment type="caution">
    <text evidence="7">Lacks conserved residue(s) required for the propagation of feature annotation.</text>
</comment>
<dbReference type="GO" id="GO:0003677">
    <property type="term" value="F:DNA binding"/>
    <property type="evidence" value="ECO:0007669"/>
    <property type="project" value="UniProtKB-KW"/>
</dbReference>
<reference evidence="10 12" key="2">
    <citation type="submission" date="2015-07" db="EMBL/GenBank/DDBJ databases">
        <title>Whole genome sequence of Ardenticatena maritima DSM 23922.</title>
        <authorList>
            <person name="Hemp J."/>
            <person name="Ward L.M."/>
            <person name="Pace L.A."/>
            <person name="Fischer W.W."/>
        </authorList>
    </citation>
    <scope>NUCLEOTIDE SEQUENCE [LARGE SCALE GENOMIC DNA]</scope>
    <source>
        <strain evidence="10 12">110S</strain>
    </source>
</reference>
<name>A0A0M8K6M6_9CHLR</name>
<keyword evidence="3 7" id="KW-0067">ATP-binding</keyword>
<dbReference type="Proteomes" id="UP000050502">
    <property type="component" value="Unassembled WGS sequence"/>
</dbReference>
<dbReference type="InterPro" id="IPR005144">
    <property type="entry name" value="ATP-cone_dom"/>
</dbReference>
<dbReference type="HAMAP" id="MF_00440">
    <property type="entry name" value="NrdR"/>
    <property type="match status" value="1"/>
</dbReference>
<keyword evidence="1 7" id="KW-0678">Repressor</keyword>
<protein>
    <recommendedName>
        <fullName evidence="7">Transcriptional repressor NrdR</fullName>
    </recommendedName>
</protein>
<evidence type="ECO:0000313" key="10">
    <source>
        <dbReference type="EMBL" id="KPL89199.1"/>
    </source>
</evidence>
<accession>A0A0M8K6M6</accession>
<dbReference type="InterPro" id="IPR055173">
    <property type="entry name" value="NrdR-like_N"/>
</dbReference>
<keyword evidence="5 7" id="KW-0238">DNA-binding</keyword>
<keyword evidence="6 7" id="KW-0804">Transcription</keyword>
<dbReference type="PANTHER" id="PTHR30455">
    <property type="entry name" value="TRANSCRIPTIONAL REPRESSOR NRDR"/>
    <property type="match status" value="1"/>
</dbReference>
<dbReference type="AlphaFoldDB" id="A0A0M8K6M6"/>
<organism evidence="9 11">
    <name type="scientific">Ardenticatena maritima</name>
    <dbReference type="NCBI Taxonomy" id="872965"/>
    <lineage>
        <taxon>Bacteria</taxon>
        <taxon>Bacillati</taxon>
        <taxon>Chloroflexota</taxon>
        <taxon>Ardenticatenia</taxon>
        <taxon>Ardenticatenales</taxon>
        <taxon>Ardenticatenaceae</taxon>
        <taxon>Ardenticatena</taxon>
    </lineage>
</organism>
<comment type="function">
    <text evidence="7">Negatively regulates transcription of bacterial ribonucleotide reductase nrd genes and operons by binding to NrdR-boxes.</text>
</comment>
<evidence type="ECO:0000256" key="3">
    <source>
        <dbReference type="ARBA" id="ARBA00022840"/>
    </source>
</evidence>
<evidence type="ECO:0000256" key="1">
    <source>
        <dbReference type="ARBA" id="ARBA00022491"/>
    </source>
</evidence>
<dbReference type="RefSeq" id="WP_054492770.1">
    <property type="nucleotide sequence ID" value="NZ_BBZA01000089.1"/>
</dbReference>
<evidence type="ECO:0000256" key="7">
    <source>
        <dbReference type="HAMAP-Rule" id="MF_00440"/>
    </source>
</evidence>
<dbReference type="PANTHER" id="PTHR30455:SF2">
    <property type="entry name" value="TRANSCRIPTIONAL REPRESSOR NRDR"/>
    <property type="match status" value="1"/>
</dbReference>
<feature type="domain" description="ATP-cone" evidence="8">
    <location>
        <begin position="47"/>
        <end position="137"/>
    </location>
</feature>
<evidence type="ECO:0000256" key="5">
    <source>
        <dbReference type="ARBA" id="ARBA00023125"/>
    </source>
</evidence>
<dbReference type="Pfam" id="PF22811">
    <property type="entry name" value="Zn_ribbon_NrdR"/>
    <property type="match status" value="1"/>
</dbReference>
<keyword evidence="11" id="KW-1185">Reference proteome</keyword>
<evidence type="ECO:0000313" key="11">
    <source>
        <dbReference type="Proteomes" id="UP000037784"/>
    </source>
</evidence>
<reference evidence="11" key="3">
    <citation type="submission" date="2015-08" db="EMBL/GenBank/DDBJ databases">
        <title>Draft Genome Sequence of a Heterotrophic Facultative Anaerobic Bacterium Ardenticatena maritima Strain 110S.</title>
        <authorList>
            <person name="Kawaichi S."/>
            <person name="Yoshida T."/>
            <person name="Sako Y."/>
            <person name="Nakamura R."/>
        </authorList>
    </citation>
    <scope>NUCLEOTIDE SEQUENCE [LARGE SCALE GENOMIC DNA]</scope>
    <source>
        <strain evidence="11">110S</strain>
    </source>
</reference>
<dbReference type="Pfam" id="PF03477">
    <property type="entry name" value="ATP-cone"/>
    <property type="match status" value="1"/>
</dbReference>
<dbReference type="EMBL" id="BBZA01000089">
    <property type="protein sequence ID" value="GAP62883.1"/>
    <property type="molecule type" value="Genomic_DNA"/>
</dbReference>
<comment type="similarity">
    <text evidence="7">Belongs to the NrdR family.</text>
</comment>
<dbReference type="Proteomes" id="UP000037784">
    <property type="component" value="Unassembled WGS sequence"/>
</dbReference>
<dbReference type="PATRIC" id="fig|872965.6.peg.239"/>
<dbReference type="GO" id="GO:0005524">
    <property type="term" value="F:ATP binding"/>
    <property type="evidence" value="ECO:0007669"/>
    <property type="project" value="UniProtKB-UniRule"/>
</dbReference>
<dbReference type="InParanoid" id="A0A0M8K6M6"/>